<keyword evidence="1" id="KW-0812">Transmembrane</keyword>
<sequence>MTDEATEETALLQDAPVAPLPLLRDYLLRLDSVSPDNLGQDDLLCCPQLSNQRARYASFSLLLLLLFREKKTRKKFSQNNTWDQWKQETQLEQWVQAIDQNIVRIWNGFLSEFCSAQDIEIILWTEFRIDGKGKPYRVIDFVTKHPDLLNDRVIELSLQNRWRRGPPLNSSNTRQYLTPRYDMLCTPWIYHAFDFGTQVAFLILLVLYVLDPPRPAFYSLPLESIGSREIILIVISISAILHSWPTSVPFALTLLAFIVKLPSTPLPSDFAFNLLLLSLALLLIQLYLPFPPNPFLLFRPDLSLPLAVLIVNRVFGTILKVVSFFLPILLLSVVFLSVALSDVFLLIDLAPAPMQTRELFLILAVSNFILMVLAVLVLVSTSTFSRETKSPWDRYSIAIGRRARIEFYNSVIQYSKPYPFPPPFNILYFVLISIPTYVLPHFDISTSFFFALQKNLWRIIVGPFVAVARLFTFNLP</sequence>
<dbReference type="EMBL" id="MU806053">
    <property type="protein sequence ID" value="KAJ3841068.1"/>
    <property type="molecule type" value="Genomic_DNA"/>
</dbReference>
<evidence type="ECO:0000313" key="2">
    <source>
        <dbReference type="EMBL" id="KAJ3841068.1"/>
    </source>
</evidence>
<feature type="transmembrane region" description="Helical" evidence="1">
    <location>
        <begin position="456"/>
        <end position="475"/>
    </location>
</feature>
<protein>
    <submittedName>
        <fullName evidence="2">Uncharacterized protein</fullName>
    </submittedName>
</protein>
<feature type="transmembrane region" description="Helical" evidence="1">
    <location>
        <begin position="230"/>
        <end position="258"/>
    </location>
</feature>
<feature type="transmembrane region" description="Helical" evidence="1">
    <location>
        <begin position="188"/>
        <end position="210"/>
    </location>
</feature>
<feature type="transmembrane region" description="Helical" evidence="1">
    <location>
        <begin position="325"/>
        <end position="347"/>
    </location>
</feature>
<reference evidence="2" key="1">
    <citation type="submission" date="2022-08" db="EMBL/GenBank/DDBJ databases">
        <authorList>
            <consortium name="DOE Joint Genome Institute"/>
            <person name="Min B."/>
            <person name="Riley R."/>
            <person name="Sierra-Patev S."/>
            <person name="Naranjo-Ortiz M."/>
            <person name="Looney B."/>
            <person name="Konkel Z."/>
            <person name="Slot J.C."/>
            <person name="Sakamoto Y."/>
            <person name="Steenwyk J.L."/>
            <person name="Rokas A."/>
            <person name="Carro J."/>
            <person name="Camarero S."/>
            <person name="Ferreira P."/>
            <person name="Molpeceres G."/>
            <person name="Ruiz-Duenas F.J."/>
            <person name="Serrano A."/>
            <person name="Henrissat B."/>
            <person name="Drula E."/>
            <person name="Hughes K.W."/>
            <person name="Mata J.L."/>
            <person name="Ishikawa N.K."/>
            <person name="Vargas-Isla R."/>
            <person name="Ushijima S."/>
            <person name="Smith C.A."/>
            <person name="Ahrendt S."/>
            <person name="Andreopoulos W."/>
            <person name="He G."/>
            <person name="Labutti K."/>
            <person name="Lipzen A."/>
            <person name="Ng V."/>
            <person name="Sandor L."/>
            <person name="Barry K."/>
            <person name="Martinez A.T."/>
            <person name="Xiao Y."/>
            <person name="Gibbons J.G."/>
            <person name="Terashima K."/>
            <person name="Hibbett D.S."/>
            <person name="Grigoriev I.V."/>
        </authorList>
    </citation>
    <scope>NUCLEOTIDE SEQUENCE</scope>
    <source>
        <strain evidence="2">TFB9207</strain>
    </source>
</reference>
<evidence type="ECO:0000313" key="3">
    <source>
        <dbReference type="Proteomes" id="UP001163846"/>
    </source>
</evidence>
<comment type="caution">
    <text evidence="2">The sequence shown here is derived from an EMBL/GenBank/DDBJ whole genome shotgun (WGS) entry which is preliminary data.</text>
</comment>
<evidence type="ECO:0000256" key="1">
    <source>
        <dbReference type="SAM" id="Phobius"/>
    </source>
</evidence>
<organism evidence="2 3">
    <name type="scientific">Lentinula raphanica</name>
    <dbReference type="NCBI Taxonomy" id="153919"/>
    <lineage>
        <taxon>Eukaryota</taxon>
        <taxon>Fungi</taxon>
        <taxon>Dikarya</taxon>
        <taxon>Basidiomycota</taxon>
        <taxon>Agaricomycotina</taxon>
        <taxon>Agaricomycetes</taxon>
        <taxon>Agaricomycetidae</taxon>
        <taxon>Agaricales</taxon>
        <taxon>Marasmiineae</taxon>
        <taxon>Omphalotaceae</taxon>
        <taxon>Lentinula</taxon>
    </lineage>
</organism>
<feature type="transmembrane region" description="Helical" evidence="1">
    <location>
        <begin position="270"/>
        <end position="290"/>
    </location>
</feature>
<dbReference type="AlphaFoldDB" id="A0AA38PDS7"/>
<keyword evidence="1" id="KW-1133">Transmembrane helix</keyword>
<gene>
    <name evidence="2" type="ORF">F5878DRAFT_658844</name>
</gene>
<proteinExistence type="predicted"/>
<name>A0AA38PDS7_9AGAR</name>
<keyword evidence="1" id="KW-0472">Membrane</keyword>
<dbReference type="Proteomes" id="UP001163846">
    <property type="component" value="Unassembled WGS sequence"/>
</dbReference>
<accession>A0AA38PDS7</accession>
<feature type="transmembrane region" description="Helical" evidence="1">
    <location>
        <begin position="359"/>
        <end position="379"/>
    </location>
</feature>
<keyword evidence="3" id="KW-1185">Reference proteome</keyword>
<feature type="transmembrane region" description="Helical" evidence="1">
    <location>
        <begin position="426"/>
        <end position="444"/>
    </location>
</feature>